<evidence type="ECO:0008006" key="4">
    <source>
        <dbReference type="Google" id="ProtNLM"/>
    </source>
</evidence>
<dbReference type="RefSeq" id="WP_285435871.1">
    <property type="nucleotide sequence ID" value="NZ_JASJUS010000032.1"/>
</dbReference>
<name>A0ABT7J660_9ACTN</name>
<feature type="signal peptide" evidence="1">
    <location>
        <begin position="1"/>
        <end position="22"/>
    </location>
</feature>
<evidence type="ECO:0000313" key="2">
    <source>
        <dbReference type="EMBL" id="MDL2080347.1"/>
    </source>
</evidence>
<evidence type="ECO:0000313" key="3">
    <source>
        <dbReference type="Proteomes" id="UP001241926"/>
    </source>
</evidence>
<comment type="caution">
    <text evidence="2">The sequence shown here is derived from an EMBL/GenBank/DDBJ whole genome shotgun (WGS) entry which is preliminary data.</text>
</comment>
<gene>
    <name evidence="2" type="ORF">QNN03_28275</name>
</gene>
<sequence length="204" mass="21784">MHKRTRAGAVAAVTVAAVAAGAALTVPAGASPRVGSAPRFLAASELPPHPSGWTADKVKPGMPDELRYCLEEPLLAYDMSYRAFRTDLDTTARQLTVVVGTKAKAKALADSLNKAYKKCAKRADAQPDLEATYKSYGSLSVEEGARVHGMHVETSWGANDVELLSVGRDGRTVTVVHWSQMGDLSDAPLAAFKKTTKRAVNKLY</sequence>
<protein>
    <recommendedName>
        <fullName evidence="4">Sensor domain-containing protein</fullName>
    </recommendedName>
</protein>
<keyword evidence="1" id="KW-0732">Signal</keyword>
<proteinExistence type="predicted"/>
<reference evidence="2 3" key="1">
    <citation type="submission" date="2023-05" db="EMBL/GenBank/DDBJ databases">
        <title>Streptomyces fuscus sp. nov., a brown-black pigment producing actinomyces isolated from dry sand of Sea duck farm.</title>
        <authorList>
            <person name="Xie J."/>
            <person name="Shen N."/>
        </authorList>
    </citation>
    <scope>NUCLEOTIDE SEQUENCE [LARGE SCALE GENOMIC DNA]</scope>
    <source>
        <strain evidence="2 3">GXMU-J15</strain>
    </source>
</reference>
<keyword evidence="3" id="KW-1185">Reference proteome</keyword>
<dbReference type="Proteomes" id="UP001241926">
    <property type="component" value="Unassembled WGS sequence"/>
</dbReference>
<organism evidence="2 3">
    <name type="scientific">Streptomyces fuscus</name>
    <dbReference type="NCBI Taxonomy" id="3048495"/>
    <lineage>
        <taxon>Bacteria</taxon>
        <taxon>Bacillati</taxon>
        <taxon>Actinomycetota</taxon>
        <taxon>Actinomycetes</taxon>
        <taxon>Kitasatosporales</taxon>
        <taxon>Streptomycetaceae</taxon>
        <taxon>Streptomyces</taxon>
    </lineage>
</organism>
<dbReference type="EMBL" id="JASJUS010000032">
    <property type="protein sequence ID" value="MDL2080347.1"/>
    <property type="molecule type" value="Genomic_DNA"/>
</dbReference>
<feature type="chain" id="PRO_5045998165" description="Sensor domain-containing protein" evidence="1">
    <location>
        <begin position="23"/>
        <end position="204"/>
    </location>
</feature>
<evidence type="ECO:0000256" key="1">
    <source>
        <dbReference type="SAM" id="SignalP"/>
    </source>
</evidence>
<accession>A0ABT7J660</accession>